<dbReference type="InterPro" id="IPR036410">
    <property type="entry name" value="HSP_DnaJ_Cys-rich_dom_sf"/>
</dbReference>
<evidence type="ECO:0000256" key="7">
    <source>
        <dbReference type="ARBA" id="ARBA00022771"/>
    </source>
</evidence>
<evidence type="ECO:0000256" key="8">
    <source>
        <dbReference type="ARBA" id="ARBA00022833"/>
    </source>
</evidence>
<keyword evidence="10 13" id="KW-0143">Chaperone</keyword>
<dbReference type="NCBIfam" id="NF008035">
    <property type="entry name" value="PRK10767.1"/>
    <property type="match status" value="1"/>
</dbReference>
<evidence type="ECO:0000256" key="5">
    <source>
        <dbReference type="ARBA" id="ARBA00022723"/>
    </source>
</evidence>
<comment type="cofactor">
    <cofactor evidence="13">
        <name>Zn(2+)</name>
        <dbReference type="ChEBI" id="CHEBI:29105"/>
    </cofactor>
    <text evidence="13">Binds 2 Zn(2+) ions per monomer.</text>
</comment>
<feature type="binding site" evidence="13">
    <location>
        <position position="186"/>
    </location>
    <ligand>
        <name>Zn(2+)</name>
        <dbReference type="ChEBI" id="CHEBI:29105"/>
        <label>2</label>
    </ligand>
</feature>
<name>A0A368L4D3_9BURK</name>
<comment type="similarity">
    <text evidence="11 13">Belongs to the DnaJ family.</text>
</comment>
<evidence type="ECO:0000256" key="9">
    <source>
        <dbReference type="ARBA" id="ARBA00023016"/>
    </source>
</evidence>
<dbReference type="SUPFAM" id="SSF57938">
    <property type="entry name" value="DnaJ/Hsp40 cysteine-rich domain"/>
    <property type="match status" value="1"/>
</dbReference>
<dbReference type="GO" id="GO:0005737">
    <property type="term" value="C:cytoplasm"/>
    <property type="evidence" value="ECO:0007669"/>
    <property type="project" value="UniProtKB-SubCell"/>
</dbReference>
<dbReference type="FunFam" id="2.60.260.20:FF:000004">
    <property type="entry name" value="Molecular chaperone DnaJ"/>
    <property type="match status" value="1"/>
</dbReference>
<dbReference type="AlphaFoldDB" id="A0A368L4D3"/>
<reference evidence="17 18" key="1">
    <citation type="journal article" date="2018" name="Int. J. Syst. Evol. Microbiol.">
        <title>Parvibium lacunae gen. nov., sp. nov., a new member of the family Alcaligenaceae isolated from a freshwater pond.</title>
        <authorList>
            <person name="Chen W.M."/>
            <person name="Xie P.B."/>
            <person name="Hsu M.Y."/>
            <person name="Sheu S.Y."/>
        </authorList>
    </citation>
    <scope>NUCLEOTIDE SEQUENCE [LARGE SCALE GENOMIC DNA]</scope>
    <source>
        <strain evidence="17 18">KMB9</strain>
    </source>
</reference>
<feature type="repeat" description="CXXCXGXG motif" evidence="13">
    <location>
        <begin position="200"/>
        <end position="207"/>
    </location>
</feature>
<dbReference type="GO" id="GO:0031072">
    <property type="term" value="F:heat shock protein binding"/>
    <property type="evidence" value="ECO:0007669"/>
    <property type="project" value="InterPro"/>
</dbReference>
<feature type="repeat" description="CXXCXGXG motif" evidence="13">
    <location>
        <begin position="147"/>
        <end position="154"/>
    </location>
</feature>
<dbReference type="PANTHER" id="PTHR43096">
    <property type="entry name" value="DNAJ HOMOLOG 1, MITOCHONDRIAL-RELATED"/>
    <property type="match status" value="1"/>
</dbReference>
<evidence type="ECO:0000256" key="12">
    <source>
        <dbReference type="ARBA" id="ARBA00067609"/>
    </source>
</evidence>
<dbReference type="Pfam" id="PF00684">
    <property type="entry name" value="DnaJ_CXXCXGXG"/>
    <property type="match status" value="1"/>
</dbReference>
<protein>
    <recommendedName>
        <fullName evidence="12 13">Chaperone protein DnaJ</fullName>
    </recommendedName>
</protein>
<accession>A0A368L4D3</accession>
<dbReference type="SUPFAM" id="SSF49493">
    <property type="entry name" value="HSP40/DnaJ peptide-binding domain"/>
    <property type="match status" value="2"/>
</dbReference>
<dbReference type="RefSeq" id="WP_114402425.1">
    <property type="nucleotide sequence ID" value="NZ_QPGB01000002.1"/>
</dbReference>
<dbReference type="Proteomes" id="UP000252357">
    <property type="component" value="Unassembled WGS sequence"/>
</dbReference>
<comment type="caution">
    <text evidence="17">The sequence shown here is derived from an EMBL/GenBank/DDBJ whole genome shotgun (WGS) entry which is preliminary data.</text>
</comment>
<sequence>MAKRDYYEVLGVAKNASDDDIKKAYRKLAMKYHPDRNPDNKEAEDKFKEVKEAYEMLSEADKRAAYDRYGHAGVDPNAAGGFAGGGGFAEAFGDIFGDIFGGGARAGGRGGPQVYRGADLKYTMEITLEEAAQGKQAQIRVPSWEECDTCHGSGAKPGTKPTTCTTCGGRGVVRMQQGFFSIEQTCPHCHGTGKIIPDPCQTCDGVGRIKKTKTLEVNIPAGIDDGMRIRSAGNGEPGINGGPAGDLYVEIRLKEHKVFQRDGDDLHCQIPISFATAALGGQIEVPTLHGKASFDLPEGTQTGKTFRLRGKGIKGVRSAYPGDLFCHVVVETPVKLSEKQKDLLREFERLTTEGGGKHSPQSKGWFDKVKEFFEQ</sequence>
<keyword evidence="9 13" id="KW-0346">Stress response</keyword>
<comment type="domain">
    <text evidence="13">The J domain is necessary and sufficient to stimulate DnaK ATPase activity. Zinc center 1 plays an important role in the autonomous, DnaK-independent chaperone activity of DnaJ. Zinc center 2 is essential for interaction with DnaK and for DnaJ activity.</text>
</comment>
<dbReference type="FunFam" id="2.10.230.10:FF:000002">
    <property type="entry name" value="Molecular chaperone DnaJ"/>
    <property type="match status" value="1"/>
</dbReference>
<dbReference type="PROSITE" id="PS51188">
    <property type="entry name" value="ZF_CR"/>
    <property type="match status" value="1"/>
</dbReference>
<dbReference type="InterPro" id="IPR036869">
    <property type="entry name" value="J_dom_sf"/>
</dbReference>
<keyword evidence="8 13" id="KW-0862">Zinc</keyword>
<evidence type="ECO:0000256" key="3">
    <source>
        <dbReference type="ARBA" id="ARBA00022490"/>
    </source>
</evidence>
<organism evidence="17 18">
    <name type="scientific">Parvibium lacunae</name>
    <dbReference type="NCBI Taxonomy" id="1888893"/>
    <lineage>
        <taxon>Bacteria</taxon>
        <taxon>Pseudomonadati</taxon>
        <taxon>Pseudomonadota</taxon>
        <taxon>Betaproteobacteria</taxon>
        <taxon>Burkholderiales</taxon>
        <taxon>Alcaligenaceae</taxon>
        <taxon>Parvibium</taxon>
    </lineage>
</organism>
<keyword evidence="4 13" id="KW-0235">DNA replication</keyword>
<dbReference type="CDD" id="cd10747">
    <property type="entry name" value="DnaJ_C"/>
    <property type="match status" value="1"/>
</dbReference>
<feature type="binding site" evidence="13">
    <location>
        <position position="150"/>
    </location>
    <ligand>
        <name>Zn(2+)</name>
        <dbReference type="ChEBI" id="CHEBI:29105"/>
        <label>1</label>
    </ligand>
</feature>
<dbReference type="Pfam" id="PF00226">
    <property type="entry name" value="DnaJ"/>
    <property type="match status" value="1"/>
</dbReference>
<dbReference type="GO" id="GO:0009408">
    <property type="term" value="P:response to heat"/>
    <property type="evidence" value="ECO:0007669"/>
    <property type="project" value="InterPro"/>
</dbReference>
<keyword evidence="5 13" id="KW-0479">Metal-binding</keyword>
<feature type="binding site" evidence="13">
    <location>
        <position position="200"/>
    </location>
    <ligand>
        <name>Zn(2+)</name>
        <dbReference type="ChEBI" id="CHEBI:29105"/>
        <label>1</label>
    </ligand>
</feature>
<dbReference type="HAMAP" id="MF_01152">
    <property type="entry name" value="DnaJ"/>
    <property type="match status" value="1"/>
</dbReference>
<dbReference type="GO" id="GO:0008270">
    <property type="term" value="F:zinc ion binding"/>
    <property type="evidence" value="ECO:0007669"/>
    <property type="project" value="UniProtKB-UniRule"/>
</dbReference>
<feature type="binding site" evidence="13">
    <location>
        <position position="167"/>
    </location>
    <ligand>
        <name>Zn(2+)</name>
        <dbReference type="ChEBI" id="CHEBI:29105"/>
        <label>2</label>
    </ligand>
</feature>
<comment type="subunit">
    <text evidence="2 13">Homodimer.</text>
</comment>
<keyword evidence="3 13" id="KW-0963">Cytoplasm</keyword>
<dbReference type="GO" id="GO:0005524">
    <property type="term" value="F:ATP binding"/>
    <property type="evidence" value="ECO:0007669"/>
    <property type="project" value="InterPro"/>
</dbReference>
<dbReference type="GO" id="GO:0051082">
    <property type="term" value="F:unfolded protein binding"/>
    <property type="evidence" value="ECO:0007669"/>
    <property type="project" value="UniProtKB-UniRule"/>
</dbReference>
<evidence type="ECO:0000256" key="14">
    <source>
        <dbReference type="PROSITE-ProRule" id="PRU00546"/>
    </source>
</evidence>
<dbReference type="CDD" id="cd06257">
    <property type="entry name" value="DnaJ"/>
    <property type="match status" value="1"/>
</dbReference>
<dbReference type="InterPro" id="IPR001623">
    <property type="entry name" value="DnaJ_domain"/>
</dbReference>
<evidence type="ECO:0000259" key="15">
    <source>
        <dbReference type="PROSITE" id="PS50076"/>
    </source>
</evidence>
<dbReference type="InterPro" id="IPR012724">
    <property type="entry name" value="DnaJ"/>
</dbReference>
<dbReference type="Pfam" id="PF01556">
    <property type="entry name" value="DnaJ_C"/>
    <property type="match status" value="1"/>
</dbReference>
<evidence type="ECO:0000256" key="10">
    <source>
        <dbReference type="ARBA" id="ARBA00023186"/>
    </source>
</evidence>
<dbReference type="PANTHER" id="PTHR43096:SF48">
    <property type="entry name" value="CHAPERONE PROTEIN DNAJ"/>
    <property type="match status" value="1"/>
</dbReference>
<feature type="zinc finger region" description="CR-type" evidence="14">
    <location>
        <begin position="134"/>
        <end position="212"/>
    </location>
</feature>
<evidence type="ECO:0000256" key="4">
    <source>
        <dbReference type="ARBA" id="ARBA00022705"/>
    </source>
</evidence>
<keyword evidence="7 13" id="KW-0863">Zinc-finger</keyword>
<evidence type="ECO:0000313" key="18">
    <source>
        <dbReference type="Proteomes" id="UP000252357"/>
    </source>
</evidence>
<feature type="binding site" evidence="13">
    <location>
        <position position="203"/>
    </location>
    <ligand>
        <name>Zn(2+)</name>
        <dbReference type="ChEBI" id="CHEBI:29105"/>
        <label>1</label>
    </ligand>
</feature>
<feature type="binding site" evidence="13">
    <location>
        <position position="147"/>
    </location>
    <ligand>
        <name>Zn(2+)</name>
        <dbReference type="ChEBI" id="CHEBI:29105"/>
        <label>1</label>
    </ligand>
</feature>
<dbReference type="EMBL" id="QPGB01000002">
    <property type="protein sequence ID" value="RCS58343.1"/>
    <property type="molecule type" value="Genomic_DNA"/>
</dbReference>
<feature type="domain" description="CR-type" evidence="16">
    <location>
        <begin position="134"/>
        <end position="212"/>
    </location>
</feature>
<evidence type="ECO:0000259" key="16">
    <source>
        <dbReference type="PROSITE" id="PS51188"/>
    </source>
</evidence>
<dbReference type="Gene3D" id="2.10.230.10">
    <property type="entry name" value="Heat shock protein DnaJ, cysteine-rich domain"/>
    <property type="match status" value="1"/>
</dbReference>
<dbReference type="PROSITE" id="PS50076">
    <property type="entry name" value="DNAJ_2"/>
    <property type="match status" value="1"/>
</dbReference>
<dbReference type="SUPFAM" id="SSF46565">
    <property type="entry name" value="Chaperone J-domain"/>
    <property type="match status" value="1"/>
</dbReference>
<evidence type="ECO:0000256" key="13">
    <source>
        <dbReference type="HAMAP-Rule" id="MF_01152"/>
    </source>
</evidence>
<feature type="binding site" evidence="13">
    <location>
        <position position="189"/>
    </location>
    <ligand>
        <name>Zn(2+)</name>
        <dbReference type="ChEBI" id="CHEBI:29105"/>
        <label>2</label>
    </ligand>
</feature>
<dbReference type="FunFam" id="1.10.287.110:FF:000031">
    <property type="entry name" value="Molecular chaperone DnaJ"/>
    <property type="match status" value="1"/>
</dbReference>
<comment type="function">
    <text evidence="13">Participates actively in the response to hyperosmotic and heat shock by preventing the aggregation of stress-denatured proteins and by disaggregating proteins, also in an autonomous, DnaK-independent fashion. Unfolded proteins bind initially to DnaJ; upon interaction with the DnaJ-bound protein, DnaK hydrolyzes its bound ATP, resulting in the formation of a stable complex. GrpE releases ADP from DnaK; ATP binding to DnaK triggers the release of the substrate protein, thus completing the reaction cycle. Several rounds of ATP-dependent interactions between DnaJ, DnaK and GrpE are required for fully efficient folding. Also involved, together with DnaK and GrpE, in the DNA replication of plasmids through activation of initiation proteins.</text>
</comment>
<dbReference type="InterPro" id="IPR002939">
    <property type="entry name" value="DnaJ_C"/>
</dbReference>
<feature type="repeat" description="CXXCXGXG motif" evidence="13">
    <location>
        <begin position="164"/>
        <end position="171"/>
    </location>
</feature>
<dbReference type="NCBIfam" id="TIGR02349">
    <property type="entry name" value="DnaJ_bact"/>
    <property type="match status" value="1"/>
</dbReference>
<evidence type="ECO:0000256" key="6">
    <source>
        <dbReference type="ARBA" id="ARBA00022737"/>
    </source>
</evidence>
<keyword evidence="18" id="KW-1185">Reference proteome</keyword>
<evidence type="ECO:0000313" key="17">
    <source>
        <dbReference type="EMBL" id="RCS58343.1"/>
    </source>
</evidence>
<evidence type="ECO:0000256" key="2">
    <source>
        <dbReference type="ARBA" id="ARBA00011738"/>
    </source>
</evidence>
<gene>
    <name evidence="13 17" type="primary">dnaJ</name>
    <name evidence="17" type="ORF">DU000_05850</name>
</gene>
<dbReference type="Gene3D" id="2.60.260.20">
    <property type="entry name" value="Urease metallochaperone UreE, N-terminal domain"/>
    <property type="match status" value="2"/>
</dbReference>
<feature type="domain" description="J" evidence="15">
    <location>
        <begin position="5"/>
        <end position="70"/>
    </location>
</feature>
<feature type="binding site" evidence="13">
    <location>
        <position position="164"/>
    </location>
    <ligand>
        <name>Zn(2+)</name>
        <dbReference type="ChEBI" id="CHEBI:29105"/>
        <label>2</label>
    </ligand>
</feature>
<dbReference type="Gene3D" id="1.10.287.110">
    <property type="entry name" value="DnaJ domain"/>
    <property type="match status" value="1"/>
</dbReference>
<dbReference type="InterPro" id="IPR008971">
    <property type="entry name" value="HSP40/DnaJ_pept-bd"/>
</dbReference>
<dbReference type="OrthoDB" id="9779889at2"/>
<dbReference type="InterPro" id="IPR001305">
    <property type="entry name" value="HSP_DnaJ_Cys-rich_dom"/>
</dbReference>
<keyword evidence="6 13" id="KW-0677">Repeat</keyword>
<evidence type="ECO:0000256" key="1">
    <source>
        <dbReference type="ARBA" id="ARBA00004496"/>
    </source>
</evidence>
<dbReference type="GO" id="GO:0042026">
    <property type="term" value="P:protein refolding"/>
    <property type="evidence" value="ECO:0007669"/>
    <property type="project" value="TreeGrafter"/>
</dbReference>
<comment type="subcellular location">
    <subcellularLocation>
        <location evidence="1 13">Cytoplasm</location>
    </subcellularLocation>
</comment>
<proteinExistence type="inferred from homology"/>
<dbReference type="SMART" id="SM00271">
    <property type="entry name" value="DnaJ"/>
    <property type="match status" value="1"/>
</dbReference>
<dbReference type="GO" id="GO:0006260">
    <property type="term" value="P:DNA replication"/>
    <property type="evidence" value="ECO:0007669"/>
    <property type="project" value="UniProtKB-KW"/>
</dbReference>
<dbReference type="PRINTS" id="PR00625">
    <property type="entry name" value="JDOMAIN"/>
</dbReference>
<feature type="repeat" description="CXXCXGXG motif" evidence="13">
    <location>
        <begin position="186"/>
        <end position="193"/>
    </location>
</feature>
<dbReference type="CDD" id="cd10719">
    <property type="entry name" value="DnaJ_zf"/>
    <property type="match status" value="1"/>
</dbReference>
<evidence type="ECO:0000256" key="11">
    <source>
        <dbReference type="ARBA" id="ARBA00061004"/>
    </source>
</evidence>